<dbReference type="Proteomes" id="UP000054279">
    <property type="component" value="Unassembled WGS sequence"/>
</dbReference>
<name>A0A0C9U622_SPHS4</name>
<dbReference type="OrthoDB" id="3515175at2759"/>
<dbReference type="AlphaFoldDB" id="A0A0C9U622"/>
<gene>
    <name evidence="1" type="ORF">M422DRAFT_214865</name>
</gene>
<dbReference type="EMBL" id="KN837276">
    <property type="protein sequence ID" value="KIJ29744.1"/>
    <property type="molecule type" value="Genomic_DNA"/>
</dbReference>
<proteinExistence type="predicted"/>
<reference evidence="1 2" key="1">
    <citation type="submission" date="2014-06" db="EMBL/GenBank/DDBJ databases">
        <title>Evolutionary Origins and Diversification of the Mycorrhizal Mutualists.</title>
        <authorList>
            <consortium name="DOE Joint Genome Institute"/>
            <consortium name="Mycorrhizal Genomics Consortium"/>
            <person name="Kohler A."/>
            <person name="Kuo A."/>
            <person name="Nagy L.G."/>
            <person name="Floudas D."/>
            <person name="Copeland A."/>
            <person name="Barry K.W."/>
            <person name="Cichocki N."/>
            <person name="Veneault-Fourrey C."/>
            <person name="LaButti K."/>
            <person name="Lindquist E.A."/>
            <person name="Lipzen A."/>
            <person name="Lundell T."/>
            <person name="Morin E."/>
            <person name="Murat C."/>
            <person name="Riley R."/>
            <person name="Ohm R."/>
            <person name="Sun H."/>
            <person name="Tunlid A."/>
            <person name="Henrissat B."/>
            <person name="Grigoriev I.V."/>
            <person name="Hibbett D.S."/>
            <person name="Martin F."/>
        </authorList>
    </citation>
    <scope>NUCLEOTIDE SEQUENCE [LARGE SCALE GENOMIC DNA]</scope>
    <source>
        <strain evidence="1 2">SS14</strain>
    </source>
</reference>
<dbReference type="InterPro" id="IPR032675">
    <property type="entry name" value="LRR_dom_sf"/>
</dbReference>
<organism evidence="1 2">
    <name type="scientific">Sphaerobolus stellatus (strain SS14)</name>
    <dbReference type="NCBI Taxonomy" id="990650"/>
    <lineage>
        <taxon>Eukaryota</taxon>
        <taxon>Fungi</taxon>
        <taxon>Dikarya</taxon>
        <taxon>Basidiomycota</taxon>
        <taxon>Agaricomycotina</taxon>
        <taxon>Agaricomycetes</taxon>
        <taxon>Phallomycetidae</taxon>
        <taxon>Geastrales</taxon>
        <taxon>Sphaerobolaceae</taxon>
        <taxon>Sphaerobolus</taxon>
    </lineage>
</organism>
<dbReference type="HOGENOM" id="CLU_017203_0_0_1"/>
<dbReference type="SUPFAM" id="SSF52047">
    <property type="entry name" value="RNI-like"/>
    <property type="match status" value="1"/>
</dbReference>
<keyword evidence="2" id="KW-1185">Reference proteome</keyword>
<sequence>MGQRHQAFLIARVIPHGGAHAKYRCIAALQHQCCHGTLPLETASRFLKLVKQPQNAFILREEIRSLNGEFGHEPSITDIPAPYGLFLLQSAFYTAFNDPKQDYSYKKSLLSANRDSTQGHNDGITVLDVTDIEHPRYCFMNTHSNISGITLSASDYVRRCSDSGQESTQFNQRVEESIKLLSKEPLVTYGMLAEAWPHEYEALDSGREVESNGQNININEPSLLELSLKPVLISAIDSMHVDFLEHLMSPRNIAIMKKIIGEDTSLQEKAYPLFSKIVQVELKRNPQTTIDFSTFALPSRQLFNIFTAHPTITSLDISNNPNVTTQTLTELLTYLPNLRRIALFNTGITCEDLKALLQAHPSRFYYLSALLHPAIFNQDDEDLAWSAEYAHVISDGDDKGISLEGASAVSLPFFTPHQVIQSVISLLEITHYKPQRECLSSDRMEVKEPLLQAMYASEFRDESQYWDERVITICPQRFRLPAILRLHGWLFLWKNCWPIAKIAWVRFNTQAIEECPAIRDIQERKARGIAAIEILGERLFEIYDLVGFLQACAQEGRPDVPEDVVRRANYVMTKLRNSVNPSLQPTFEIMTSADVCAFMRTELKRPQSAAVPVAM</sequence>
<evidence type="ECO:0000313" key="2">
    <source>
        <dbReference type="Proteomes" id="UP000054279"/>
    </source>
</evidence>
<dbReference type="Gene3D" id="3.80.10.10">
    <property type="entry name" value="Ribonuclease Inhibitor"/>
    <property type="match status" value="1"/>
</dbReference>
<accession>A0A0C9U622</accession>
<evidence type="ECO:0000313" key="1">
    <source>
        <dbReference type="EMBL" id="KIJ29744.1"/>
    </source>
</evidence>
<protein>
    <submittedName>
        <fullName evidence="1">Uncharacterized protein</fullName>
    </submittedName>
</protein>